<feature type="compositionally biased region" description="Basic and acidic residues" evidence="1">
    <location>
        <begin position="257"/>
        <end position="270"/>
    </location>
</feature>
<proteinExistence type="predicted"/>
<dbReference type="WBParaSite" id="Gr19_v10_g6823.t1">
    <property type="protein sequence ID" value="Gr19_v10_g6823.t1"/>
    <property type="gene ID" value="Gr19_v10_g6823"/>
</dbReference>
<dbReference type="Proteomes" id="UP000887572">
    <property type="component" value="Unplaced"/>
</dbReference>
<accession>A0A914GSY7</accession>
<dbReference type="AlphaFoldDB" id="A0A914GSY7"/>
<evidence type="ECO:0000313" key="4">
    <source>
        <dbReference type="WBParaSite" id="Gr19_v10_g6823.t1"/>
    </source>
</evidence>
<organism evidence="2 3">
    <name type="scientific">Globodera rostochiensis</name>
    <name type="common">Golden nematode worm</name>
    <name type="synonym">Heterodera rostochiensis</name>
    <dbReference type="NCBI Taxonomy" id="31243"/>
    <lineage>
        <taxon>Eukaryota</taxon>
        <taxon>Metazoa</taxon>
        <taxon>Ecdysozoa</taxon>
        <taxon>Nematoda</taxon>
        <taxon>Chromadorea</taxon>
        <taxon>Rhabditida</taxon>
        <taxon>Tylenchina</taxon>
        <taxon>Tylenchomorpha</taxon>
        <taxon>Tylenchoidea</taxon>
        <taxon>Heteroderidae</taxon>
        <taxon>Heteroderinae</taxon>
        <taxon>Globodera</taxon>
    </lineage>
</organism>
<keyword evidence="2" id="KW-1185">Reference proteome</keyword>
<reference evidence="3 4" key="1">
    <citation type="submission" date="2022-11" db="UniProtKB">
        <authorList>
            <consortium name="WormBaseParasite"/>
        </authorList>
    </citation>
    <scope>IDENTIFICATION</scope>
</reference>
<name>A0A914GSY7_GLORO</name>
<evidence type="ECO:0000313" key="3">
    <source>
        <dbReference type="WBParaSite" id="Gr19_v10_g10996.t2"/>
    </source>
</evidence>
<protein>
    <submittedName>
        <fullName evidence="3 4">Uncharacterized protein</fullName>
    </submittedName>
</protein>
<dbReference type="WBParaSite" id="Gr19_v10_g10996.t2">
    <property type="protein sequence ID" value="Gr19_v10_g10996.t2"/>
    <property type="gene ID" value="Gr19_v10_g10996"/>
</dbReference>
<evidence type="ECO:0000256" key="1">
    <source>
        <dbReference type="SAM" id="MobiDB-lite"/>
    </source>
</evidence>
<feature type="region of interest" description="Disordered" evidence="1">
    <location>
        <begin position="257"/>
        <end position="278"/>
    </location>
</feature>
<evidence type="ECO:0000313" key="2">
    <source>
        <dbReference type="Proteomes" id="UP000887572"/>
    </source>
</evidence>
<sequence length="278" mass="33337">MTILALFAVCNAMREIKRERSYKLYKVGPKDFRNVVPHLTAEPEHIPKLNPETLESFSKTFPQILTTDTTRRGRTPTLKHQIIQPKTFQTPQIKGKAHRKAHRKKAQVHQQHRITLFSHNRCHFILKINCRCHFIQIKINRRCHFIKINCRCHFIQIKINCRCHFIQIKINCRCHFIQIKINRRCNFIPLRKWGTNRLSTNFKPPKLQHHNHPTLFRTTQDPQDHHLQTEAMYFDNFQEYSVKNRMLTMDHFIRSSTERNQRRDKAHQKDLGALINDS</sequence>